<reference evidence="2" key="2">
    <citation type="journal article" date="2015" name="Data Brief">
        <title>Shoot transcriptome of the giant reed, Arundo donax.</title>
        <authorList>
            <person name="Barrero R.A."/>
            <person name="Guerrero F.D."/>
            <person name="Moolhuijzen P."/>
            <person name="Goolsby J.A."/>
            <person name="Tidwell J."/>
            <person name="Bellgard S.E."/>
            <person name="Bellgard M.I."/>
        </authorList>
    </citation>
    <scope>NUCLEOTIDE SEQUENCE</scope>
    <source>
        <tissue evidence="2">Shoot tissue taken approximately 20 cm above the soil surface</tissue>
    </source>
</reference>
<feature type="compositionally biased region" description="Basic residues" evidence="1">
    <location>
        <begin position="34"/>
        <end position="49"/>
    </location>
</feature>
<proteinExistence type="predicted"/>
<protein>
    <submittedName>
        <fullName evidence="2">Uncharacterized protein</fullName>
    </submittedName>
</protein>
<feature type="compositionally biased region" description="Basic and acidic residues" evidence="1">
    <location>
        <begin position="16"/>
        <end position="26"/>
    </location>
</feature>
<sequence>MTMNWRLRMLGQRRREEEEKEVDGRANSKVYTYRSRRGGRRARSILGRR</sequence>
<dbReference type="AlphaFoldDB" id="A0A0A9AG01"/>
<evidence type="ECO:0000313" key="2">
    <source>
        <dbReference type="EMBL" id="JAD48808.1"/>
    </source>
</evidence>
<evidence type="ECO:0000256" key="1">
    <source>
        <dbReference type="SAM" id="MobiDB-lite"/>
    </source>
</evidence>
<feature type="region of interest" description="Disordered" evidence="1">
    <location>
        <begin position="16"/>
        <end position="49"/>
    </location>
</feature>
<name>A0A0A9AG01_ARUDO</name>
<dbReference type="EMBL" id="GBRH01249087">
    <property type="protein sequence ID" value="JAD48808.1"/>
    <property type="molecule type" value="Transcribed_RNA"/>
</dbReference>
<accession>A0A0A9AG01</accession>
<organism evidence="2">
    <name type="scientific">Arundo donax</name>
    <name type="common">Giant reed</name>
    <name type="synonym">Donax arundinaceus</name>
    <dbReference type="NCBI Taxonomy" id="35708"/>
    <lineage>
        <taxon>Eukaryota</taxon>
        <taxon>Viridiplantae</taxon>
        <taxon>Streptophyta</taxon>
        <taxon>Embryophyta</taxon>
        <taxon>Tracheophyta</taxon>
        <taxon>Spermatophyta</taxon>
        <taxon>Magnoliopsida</taxon>
        <taxon>Liliopsida</taxon>
        <taxon>Poales</taxon>
        <taxon>Poaceae</taxon>
        <taxon>PACMAD clade</taxon>
        <taxon>Arundinoideae</taxon>
        <taxon>Arundineae</taxon>
        <taxon>Arundo</taxon>
    </lineage>
</organism>
<reference evidence="2" key="1">
    <citation type="submission" date="2014-09" db="EMBL/GenBank/DDBJ databases">
        <authorList>
            <person name="Magalhaes I.L.F."/>
            <person name="Oliveira U."/>
            <person name="Santos F.R."/>
            <person name="Vidigal T.H.D.A."/>
            <person name="Brescovit A.D."/>
            <person name="Santos A.J."/>
        </authorList>
    </citation>
    <scope>NUCLEOTIDE SEQUENCE</scope>
    <source>
        <tissue evidence="2">Shoot tissue taken approximately 20 cm above the soil surface</tissue>
    </source>
</reference>